<proteinExistence type="predicted"/>
<sequence length="84" mass="9000">MCGDDGLFIVGDGGQAALAKEKPGTGSQDEYSKETSITEPQEGSMGLSRANESSPVNVENPVKLRRSYFAINNRCGISRVNLSY</sequence>
<protein>
    <submittedName>
        <fullName evidence="2">Uncharacterized protein</fullName>
    </submittedName>
</protein>
<accession>A0AA38M2U7</accession>
<keyword evidence="3" id="KW-1185">Reference proteome</keyword>
<gene>
    <name evidence="2" type="ORF">Zmor_003674</name>
</gene>
<reference evidence="2" key="1">
    <citation type="journal article" date="2023" name="G3 (Bethesda)">
        <title>Whole genome assemblies of Zophobas morio and Tenebrio molitor.</title>
        <authorList>
            <person name="Kaur S."/>
            <person name="Stinson S.A."/>
            <person name="diCenzo G.C."/>
        </authorList>
    </citation>
    <scope>NUCLEOTIDE SEQUENCE</scope>
    <source>
        <strain evidence="2">QUZm001</strain>
    </source>
</reference>
<comment type="caution">
    <text evidence="2">The sequence shown here is derived from an EMBL/GenBank/DDBJ whole genome shotgun (WGS) entry which is preliminary data.</text>
</comment>
<feature type="region of interest" description="Disordered" evidence="1">
    <location>
        <begin position="18"/>
        <end position="56"/>
    </location>
</feature>
<evidence type="ECO:0000313" key="3">
    <source>
        <dbReference type="Proteomes" id="UP001168821"/>
    </source>
</evidence>
<name>A0AA38M2U7_9CUCU</name>
<feature type="compositionally biased region" description="Polar residues" evidence="1">
    <location>
        <begin position="25"/>
        <end position="41"/>
    </location>
</feature>
<dbReference type="EMBL" id="JALNTZ010000010">
    <property type="protein sequence ID" value="KAJ3640372.1"/>
    <property type="molecule type" value="Genomic_DNA"/>
</dbReference>
<dbReference type="Proteomes" id="UP001168821">
    <property type="component" value="Unassembled WGS sequence"/>
</dbReference>
<dbReference type="AlphaFoldDB" id="A0AA38M2U7"/>
<organism evidence="2 3">
    <name type="scientific">Zophobas morio</name>
    <dbReference type="NCBI Taxonomy" id="2755281"/>
    <lineage>
        <taxon>Eukaryota</taxon>
        <taxon>Metazoa</taxon>
        <taxon>Ecdysozoa</taxon>
        <taxon>Arthropoda</taxon>
        <taxon>Hexapoda</taxon>
        <taxon>Insecta</taxon>
        <taxon>Pterygota</taxon>
        <taxon>Neoptera</taxon>
        <taxon>Endopterygota</taxon>
        <taxon>Coleoptera</taxon>
        <taxon>Polyphaga</taxon>
        <taxon>Cucujiformia</taxon>
        <taxon>Tenebrionidae</taxon>
        <taxon>Zophobas</taxon>
    </lineage>
</organism>
<evidence type="ECO:0000313" key="2">
    <source>
        <dbReference type="EMBL" id="KAJ3640372.1"/>
    </source>
</evidence>
<evidence type="ECO:0000256" key="1">
    <source>
        <dbReference type="SAM" id="MobiDB-lite"/>
    </source>
</evidence>